<keyword evidence="15 18" id="KW-0496">Mitochondrion</keyword>
<evidence type="ECO:0000256" key="13">
    <source>
        <dbReference type="ARBA" id="ARBA00023027"/>
    </source>
</evidence>
<sequence length="335" mass="39927">MSWKKNLFLMMMFTGTMISISSSSWINIWIGLEMNLLGFIPLMNMDKFKQSSEISMKYFFVQVSASMMVIFSFLNSFLMSNSLDMMTPISVFMFNCAVLMKMGAAPFHIWYPDVVEGLSWSNNLLMLTWQKIAPMILIMYNFKMNLFFCIIILISMTLGGLKMWNQTSIKKILAFSSINHMGWMMSMMFLNQSMWKIYFMIYMFTTINLIMVLKKFNINNINELFMLLNNNKTPKFFFLMNLLSMGGIPPFLGFFPKWMTLKMMMENEFYLLSFLMIFLTLISLFIYMRMILQPLMFKMSEKKNYFKNLNMFYIYFMNWMNILGLIIFSLIFSMY</sequence>
<evidence type="ECO:0000256" key="14">
    <source>
        <dbReference type="ARBA" id="ARBA00023075"/>
    </source>
</evidence>
<feature type="transmembrane region" description="Helical" evidence="18">
    <location>
        <begin position="236"/>
        <end position="258"/>
    </location>
</feature>
<keyword evidence="16 18" id="KW-0472">Membrane</keyword>
<comment type="similarity">
    <text evidence="3 18">Belongs to the complex I subunit 2 family.</text>
</comment>
<evidence type="ECO:0000256" key="1">
    <source>
        <dbReference type="ARBA" id="ARBA00003257"/>
    </source>
</evidence>
<evidence type="ECO:0000256" key="8">
    <source>
        <dbReference type="ARBA" id="ARBA00022692"/>
    </source>
</evidence>
<keyword evidence="10 18" id="KW-1278">Translocase</keyword>
<evidence type="ECO:0000256" key="15">
    <source>
        <dbReference type="ARBA" id="ARBA00023128"/>
    </source>
</evidence>
<proteinExistence type="inferred from homology"/>
<evidence type="ECO:0000256" key="17">
    <source>
        <dbReference type="ARBA" id="ARBA00049551"/>
    </source>
</evidence>
<dbReference type="Pfam" id="PF00361">
    <property type="entry name" value="Proton_antipo_M"/>
    <property type="match status" value="1"/>
</dbReference>
<feature type="transmembrane region" description="Helical" evidence="18">
    <location>
        <begin position="197"/>
        <end position="216"/>
    </location>
</feature>
<evidence type="ECO:0000256" key="5">
    <source>
        <dbReference type="ARBA" id="ARBA00021008"/>
    </source>
</evidence>
<feature type="transmembrane region" description="Helical" evidence="18">
    <location>
        <begin position="270"/>
        <end position="292"/>
    </location>
</feature>
<dbReference type="GO" id="GO:0008137">
    <property type="term" value="F:NADH dehydrogenase (ubiquinone) activity"/>
    <property type="evidence" value="ECO:0007669"/>
    <property type="project" value="UniProtKB-EC"/>
</dbReference>
<reference evidence="20" key="1">
    <citation type="submission" date="2021-06" db="EMBL/GenBank/DDBJ databases">
        <authorList>
            <person name="Tang X."/>
        </authorList>
    </citation>
    <scope>NUCLEOTIDE SEQUENCE</scope>
</reference>
<keyword evidence="12 18" id="KW-1133">Transmembrane helix</keyword>
<feature type="transmembrane region" description="Helical" evidence="18">
    <location>
        <begin position="312"/>
        <end position="332"/>
    </location>
</feature>
<evidence type="ECO:0000256" key="18">
    <source>
        <dbReference type="RuleBase" id="RU003403"/>
    </source>
</evidence>
<comment type="subcellular location">
    <subcellularLocation>
        <location evidence="2 18">Mitochondrion inner membrane</location>
        <topology evidence="2 18">Multi-pass membrane protein</topology>
    </subcellularLocation>
</comment>
<evidence type="ECO:0000256" key="4">
    <source>
        <dbReference type="ARBA" id="ARBA00012944"/>
    </source>
</evidence>
<keyword evidence="14 18" id="KW-0830">Ubiquinone</keyword>
<dbReference type="PANTHER" id="PTHR46552">
    <property type="entry name" value="NADH-UBIQUINONE OXIDOREDUCTASE CHAIN 2"/>
    <property type="match status" value="1"/>
</dbReference>
<evidence type="ECO:0000256" key="12">
    <source>
        <dbReference type="ARBA" id="ARBA00022989"/>
    </source>
</evidence>
<keyword evidence="11 18" id="KW-0249">Electron transport</keyword>
<evidence type="ECO:0000256" key="16">
    <source>
        <dbReference type="ARBA" id="ARBA00023136"/>
    </source>
</evidence>
<dbReference type="EC" id="7.1.1.2" evidence="4 18"/>
<dbReference type="InterPro" id="IPR050175">
    <property type="entry name" value="Complex_I_Subunit_2"/>
</dbReference>
<dbReference type="PRINTS" id="PR01436">
    <property type="entry name" value="NADHDHGNASE2"/>
</dbReference>
<evidence type="ECO:0000256" key="10">
    <source>
        <dbReference type="ARBA" id="ARBA00022967"/>
    </source>
</evidence>
<comment type="function">
    <text evidence="18">Core subunit of the mitochondrial membrane respiratory chain NADH dehydrogenase (Complex I) which catalyzes electron transfer from NADH through the respiratory chain, using ubiquinone as an electron acceptor. Essential for the catalytic activity and assembly of complex I.</text>
</comment>
<accession>A0A8F5GB07</accession>
<reference evidence="20" key="2">
    <citation type="submission" date="2021-07" db="EMBL/GenBank/DDBJ databases">
        <title>the mitochondrial genome of Menochilus sexmaculata (Fabricius).</title>
        <authorList>
            <person name="Peng Z."/>
        </authorList>
    </citation>
    <scope>NUCLEOTIDE SEQUENCE</scope>
</reference>
<keyword evidence="8 18" id="KW-0812">Transmembrane</keyword>
<dbReference type="PANTHER" id="PTHR46552:SF1">
    <property type="entry name" value="NADH-UBIQUINONE OXIDOREDUCTASE CHAIN 2"/>
    <property type="match status" value="1"/>
</dbReference>
<feature type="transmembrane region" description="Helical" evidence="18">
    <location>
        <begin position="58"/>
        <end position="79"/>
    </location>
</feature>
<feature type="domain" description="NADH:quinone oxidoreductase/Mrp antiporter transmembrane" evidence="19">
    <location>
        <begin position="22"/>
        <end position="283"/>
    </location>
</feature>
<organism evidence="20">
    <name type="scientific">Cheilomenes sexmaculata</name>
    <dbReference type="NCBI Taxonomy" id="158622"/>
    <lineage>
        <taxon>Eukaryota</taxon>
        <taxon>Metazoa</taxon>
        <taxon>Ecdysozoa</taxon>
        <taxon>Arthropoda</taxon>
        <taxon>Hexapoda</taxon>
        <taxon>Insecta</taxon>
        <taxon>Pterygota</taxon>
        <taxon>Neoptera</taxon>
        <taxon>Endopterygota</taxon>
        <taxon>Coleoptera</taxon>
        <taxon>Polyphaga</taxon>
        <taxon>Cucujiformia</taxon>
        <taxon>Coccinelloidea</taxon>
        <taxon>Coccinellidae</taxon>
        <taxon>Coccinellinae</taxon>
        <taxon>Coccinellini</taxon>
        <taxon>Cheilomenes</taxon>
    </lineage>
</organism>
<dbReference type="InterPro" id="IPR001750">
    <property type="entry name" value="ND/Mrp_TM"/>
</dbReference>
<protein>
    <recommendedName>
        <fullName evidence="5 18">NADH-ubiquinone oxidoreductase chain 2</fullName>
        <ecNumber evidence="4 18">7.1.1.2</ecNumber>
    </recommendedName>
</protein>
<dbReference type="AlphaFoldDB" id="A0A8F5GB07"/>
<keyword evidence="7 18" id="KW-0679">Respiratory chain</keyword>
<dbReference type="EMBL" id="MZ334467">
    <property type="protein sequence ID" value="QXM14768.1"/>
    <property type="molecule type" value="Genomic_DNA"/>
</dbReference>
<evidence type="ECO:0000256" key="6">
    <source>
        <dbReference type="ARBA" id="ARBA00022448"/>
    </source>
</evidence>
<dbReference type="InterPro" id="IPR003917">
    <property type="entry name" value="NADH_UbQ_OxRdtase_chain2"/>
</dbReference>
<comment type="function">
    <text evidence="1">Core subunit of the mitochondrial membrane respiratory chain NADH dehydrogenase (Complex I) that is believed to belong to the minimal assembly required for catalysis. Complex I functions in the transfer of electrons from NADH to the respiratory chain. The immediate electron acceptor for the enzyme is believed to be ubiquinone.</text>
</comment>
<evidence type="ECO:0000256" key="7">
    <source>
        <dbReference type="ARBA" id="ARBA00022660"/>
    </source>
</evidence>
<keyword evidence="9 18" id="KW-0999">Mitochondrion inner membrane</keyword>
<dbReference type="GO" id="GO:0006120">
    <property type="term" value="P:mitochondrial electron transport, NADH to ubiquinone"/>
    <property type="evidence" value="ECO:0007669"/>
    <property type="project" value="InterPro"/>
</dbReference>
<evidence type="ECO:0000313" key="20">
    <source>
        <dbReference type="EMBL" id="QXM14768.1"/>
    </source>
</evidence>
<evidence type="ECO:0000256" key="11">
    <source>
        <dbReference type="ARBA" id="ARBA00022982"/>
    </source>
</evidence>
<feature type="transmembrane region" description="Helical" evidence="18">
    <location>
        <begin position="132"/>
        <end position="160"/>
    </location>
</feature>
<evidence type="ECO:0000256" key="9">
    <source>
        <dbReference type="ARBA" id="ARBA00022792"/>
    </source>
</evidence>
<dbReference type="GO" id="GO:0005743">
    <property type="term" value="C:mitochondrial inner membrane"/>
    <property type="evidence" value="ECO:0007669"/>
    <property type="project" value="UniProtKB-SubCell"/>
</dbReference>
<geneLocation type="mitochondrion" evidence="20"/>
<gene>
    <name evidence="20" type="primary">ND2</name>
</gene>
<feature type="transmembrane region" description="Helical" evidence="18">
    <location>
        <begin position="91"/>
        <end position="112"/>
    </location>
</feature>
<comment type="catalytic activity">
    <reaction evidence="17 18">
        <text>a ubiquinone + NADH + 5 H(+)(in) = a ubiquinol + NAD(+) + 4 H(+)(out)</text>
        <dbReference type="Rhea" id="RHEA:29091"/>
        <dbReference type="Rhea" id="RHEA-COMP:9565"/>
        <dbReference type="Rhea" id="RHEA-COMP:9566"/>
        <dbReference type="ChEBI" id="CHEBI:15378"/>
        <dbReference type="ChEBI" id="CHEBI:16389"/>
        <dbReference type="ChEBI" id="CHEBI:17976"/>
        <dbReference type="ChEBI" id="CHEBI:57540"/>
        <dbReference type="ChEBI" id="CHEBI:57945"/>
        <dbReference type="EC" id="7.1.1.2"/>
    </reaction>
</comment>
<keyword evidence="6" id="KW-0813">Transport</keyword>
<evidence type="ECO:0000259" key="19">
    <source>
        <dbReference type="Pfam" id="PF00361"/>
    </source>
</evidence>
<name>A0A8F5GB07_9CUCU</name>
<keyword evidence="13 18" id="KW-0520">NAD</keyword>
<evidence type="ECO:0000256" key="2">
    <source>
        <dbReference type="ARBA" id="ARBA00004448"/>
    </source>
</evidence>
<evidence type="ECO:0000256" key="3">
    <source>
        <dbReference type="ARBA" id="ARBA00007012"/>
    </source>
</evidence>